<dbReference type="InterPro" id="IPR036397">
    <property type="entry name" value="RNaseH_sf"/>
</dbReference>
<dbReference type="PANTHER" id="PTHR46060:SF1">
    <property type="entry name" value="MARINER MOS1 TRANSPOSASE-LIKE PROTEIN"/>
    <property type="match status" value="1"/>
</dbReference>
<accession>A0A8X6YLU9</accession>
<dbReference type="EMBL" id="BMAV01019192">
    <property type="protein sequence ID" value="GFY71969.1"/>
    <property type="molecule type" value="Genomic_DNA"/>
</dbReference>
<dbReference type="Gene3D" id="3.30.420.10">
    <property type="entry name" value="Ribonuclease H-like superfamily/Ribonuclease H"/>
    <property type="match status" value="1"/>
</dbReference>
<keyword evidence="2" id="KW-1185">Reference proteome</keyword>
<dbReference type="Pfam" id="PF01359">
    <property type="entry name" value="Transposase_1"/>
    <property type="match status" value="1"/>
</dbReference>
<evidence type="ECO:0000313" key="1">
    <source>
        <dbReference type="EMBL" id="GFY71969.1"/>
    </source>
</evidence>
<comment type="caution">
    <text evidence="1">The sequence shown here is derived from an EMBL/GenBank/DDBJ whole genome shotgun (WGS) entry which is preliminary data.</text>
</comment>
<dbReference type="AlphaFoldDB" id="A0A8X6YLU9"/>
<dbReference type="InterPro" id="IPR052709">
    <property type="entry name" value="Transposase-MT_Hybrid"/>
</dbReference>
<dbReference type="GO" id="GO:0003676">
    <property type="term" value="F:nucleic acid binding"/>
    <property type="evidence" value="ECO:0007669"/>
    <property type="project" value="InterPro"/>
</dbReference>
<dbReference type="PANTHER" id="PTHR46060">
    <property type="entry name" value="MARINER MOS1 TRANSPOSASE-LIKE PROTEIN"/>
    <property type="match status" value="1"/>
</dbReference>
<evidence type="ECO:0000313" key="2">
    <source>
        <dbReference type="Proteomes" id="UP000886998"/>
    </source>
</evidence>
<gene>
    <name evidence="1" type="ORF">TNIN_247891</name>
</gene>
<sequence>MSCDHKLNNLHSMRFAKKLGAWAPHELNKSNKENRLQIASQHLDRHRVTRGHKQRFLYRIVTEDEKWCLYINMYQRKEWRVPTDTPKPRVKHDLHPKKTIVSVWWDLESMVHWQILERNVTFNKELYIPQVHRVKEAFRLKKPIDSCTSRQTPKPRTGGPFASTVFSGPCIDELSSLPLPIAPYDGRYLRQ</sequence>
<protein>
    <submittedName>
        <fullName evidence="1">Transposase</fullName>
    </submittedName>
</protein>
<proteinExistence type="predicted"/>
<dbReference type="OrthoDB" id="8028980at2759"/>
<name>A0A8X6YLU9_9ARAC</name>
<dbReference type="InterPro" id="IPR001888">
    <property type="entry name" value="Transposase_1"/>
</dbReference>
<reference evidence="1" key="1">
    <citation type="submission" date="2020-08" db="EMBL/GenBank/DDBJ databases">
        <title>Multicomponent nature underlies the extraordinary mechanical properties of spider dragline silk.</title>
        <authorList>
            <person name="Kono N."/>
            <person name="Nakamura H."/>
            <person name="Mori M."/>
            <person name="Yoshida Y."/>
            <person name="Ohtoshi R."/>
            <person name="Malay A.D."/>
            <person name="Moran D.A.P."/>
            <person name="Tomita M."/>
            <person name="Numata K."/>
            <person name="Arakawa K."/>
        </authorList>
    </citation>
    <scope>NUCLEOTIDE SEQUENCE</scope>
</reference>
<dbReference type="Proteomes" id="UP000886998">
    <property type="component" value="Unassembled WGS sequence"/>
</dbReference>
<organism evidence="1 2">
    <name type="scientific">Trichonephila inaurata madagascariensis</name>
    <dbReference type="NCBI Taxonomy" id="2747483"/>
    <lineage>
        <taxon>Eukaryota</taxon>
        <taxon>Metazoa</taxon>
        <taxon>Ecdysozoa</taxon>
        <taxon>Arthropoda</taxon>
        <taxon>Chelicerata</taxon>
        <taxon>Arachnida</taxon>
        <taxon>Araneae</taxon>
        <taxon>Araneomorphae</taxon>
        <taxon>Entelegynae</taxon>
        <taxon>Araneoidea</taxon>
        <taxon>Nephilidae</taxon>
        <taxon>Trichonephila</taxon>
        <taxon>Trichonephila inaurata</taxon>
    </lineage>
</organism>